<evidence type="ECO:0000256" key="6">
    <source>
        <dbReference type="ARBA" id="ARBA00022927"/>
    </source>
</evidence>
<dbReference type="InterPro" id="IPR051472">
    <property type="entry name" value="T3SS_Stator/FliH"/>
</dbReference>
<evidence type="ECO:0000256" key="7">
    <source>
        <dbReference type="ARBA" id="ARBA00023225"/>
    </source>
</evidence>
<dbReference type="AlphaFoldDB" id="A0AAE3TBG6"/>
<dbReference type="GO" id="GO:0005829">
    <property type="term" value="C:cytosol"/>
    <property type="evidence" value="ECO:0007669"/>
    <property type="project" value="TreeGrafter"/>
</dbReference>
<evidence type="ECO:0000256" key="5">
    <source>
        <dbReference type="ARBA" id="ARBA00022795"/>
    </source>
</evidence>
<name>A0AAE3TBG6_9BACT</name>
<accession>A0AAE3TBG6</accession>
<dbReference type="Proteomes" id="UP001221302">
    <property type="component" value="Unassembled WGS sequence"/>
</dbReference>
<protein>
    <recommendedName>
        <fullName evidence="3">Flagellar assembly protein FliH</fullName>
    </recommendedName>
</protein>
<keyword evidence="4" id="KW-0813">Transport</keyword>
<reference evidence="9" key="1">
    <citation type="submission" date="2023-03" db="EMBL/GenBank/DDBJ databases">
        <title>Stygiobacter electus gen. nov., sp. nov., facultatively anaerobic thermotolerant bacterium of the class Ignavibacteria from a well of Yessentuki mineral water deposit.</title>
        <authorList>
            <person name="Podosokorskaya O.A."/>
            <person name="Elcheninov A.G."/>
            <person name="Petrova N.F."/>
            <person name="Zavarzina D.G."/>
            <person name="Kublanov I.V."/>
            <person name="Merkel A.Y."/>
        </authorList>
    </citation>
    <scope>NUCLEOTIDE SEQUENCE</scope>
    <source>
        <strain evidence="9">09-Me</strain>
    </source>
</reference>
<keyword evidence="5" id="KW-1005">Bacterial flagellum biogenesis</keyword>
<evidence type="ECO:0000313" key="9">
    <source>
        <dbReference type="EMBL" id="MDF1611263.1"/>
    </source>
</evidence>
<evidence type="ECO:0000256" key="3">
    <source>
        <dbReference type="ARBA" id="ARBA00016507"/>
    </source>
</evidence>
<comment type="caution">
    <text evidence="9">The sequence shown here is derived from an EMBL/GenBank/DDBJ whole genome shotgun (WGS) entry which is preliminary data.</text>
</comment>
<dbReference type="PANTHER" id="PTHR34982:SF1">
    <property type="entry name" value="FLAGELLAR ASSEMBLY PROTEIN FLIH"/>
    <property type="match status" value="1"/>
</dbReference>
<evidence type="ECO:0000256" key="1">
    <source>
        <dbReference type="ARBA" id="ARBA00003041"/>
    </source>
</evidence>
<evidence type="ECO:0000256" key="4">
    <source>
        <dbReference type="ARBA" id="ARBA00022448"/>
    </source>
</evidence>
<keyword evidence="7" id="KW-1006">Bacterial flagellum protein export</keyword>
<proteinExistence type="inferred from homology"/>
<keyword evidence="10" id="KW-1185">Reference proteome</keyword>
<comment type="similarity">
    <text evidence="2">Belongs to the FliH family.</text>
</comment>
<evidence type="ECO:0000313" key="10">
    <source>
        <dbReference type="Proteomes" id="UP001221302"/>
    </source>
</evidence>
<dbReference type="GO" id="GO:0015031">
    <property type="term" value="P:protein transport"/>
    <property type="evidence" value="ECO:0007669"/>
    <property type="project" value="UniProtKB-KW"/>
</dbReference>
<dbReference type="RefSeq" id="WP_321535029.1">
    <property type="nucleotide sequence ID" value="NZ_JARGDL010000003.1"/>
</dbReference>
<dbReference type="InterPro" id="IPR018035">
    <property type="entry name" value="Flagellar_FliH/T3SS_HrpE"/>
</dbReference>
<keyword evidence="6" id="KW-0653">Protein transport</keyword>
<evidence type="ECO:0000259" key="8">
    <source>
        <dbReference type="Pfam" id="PF02108"/>
    </source>
</evidence>
<comment type="function">
    <text evidence="1">Needed for flagellar regrowth and assembly.</text>
</comment>
<evidence type="ECO:0000256" key="2">
    <source>
        <dbReference type="ARBA" id="ARBA00006602"/>
    </source>
</evidence>
<dbReference type="PANTHER" id="PTHR34982">
    <property type="entry name" value="YOP PROTEINS TRANSLOCATION PROTEIN L"/>
    <property type="match status" value="1"/>
</dbReference>
<dbReference type="GO" id="GO:0044781">
    <property type="term" value="P:bacterial-type flagellum organization"/>
    <property type="evidence" value="ECO:0007669"/>
    <property type="project" value="UniProtKB-KW"/>
</dbReference>
<dbReference type="Pfam" id="PF02108">
    <property type="entry name" value="FliH"/>
    <property type="match status" value="1"/>
</dbReference>
<dbReference type="EMBL" id="JARGDL010000003">
    <property type="protein sequence ID" value="MDF1611263.1"/>
    <property type="molecule type" value="Genomic_DNA"/>
</dbReference>
<sequence length="203" mass="23574">MSDVIKLSSKKNNSSVKVAKIGNTSFKDDEGDIFKKQLEDYYKLGFNDGQEKTRRELEQDFTNKLFKKYDEVYNILTQYDEHLIEMEKGFEYLVIETAYELAKKIIGREVERENIINENVRQAINKIVGANNVKLKLNPKDLEELTEASKNLIHSSSFTKIKIEPDERIERGGCFIETEIGNVDARITTQLNELRKKLEDSLE</sequence>
<feature type="domain" description="Flagellar assembly protein FliH/Type III secretion system HrpE" evidence="8">
    <location>
        <begin position="72"/>
        <end position="194"/>
    </location>
</feature>
<gene>
    <name evidence="9" type="ORF">P0M35_03810</name>
</gene>
<organism evidence="9 10">
    <name type="scientific">Stygiobacter electus</name>
    <dbReference type="NCBI Taxonomy" id="3032292"/>
    <lineage>
        <taxon>Bacteria</taxon>
        <taxon>Pseudomonadati</taxon>
        <taxon>Ignavibacteriota</taxon>
        <taxon>Ignavibacteria</taxon>
        <taxon>Ignavibacteriales</taxon>
        <taxon>Melioribacteraceae</taxon>
        <taxon>Stygiobacter</taxon>
    </lineage>
</organism>